<sequence length="52" mass="5735">MTTAPEKTEAAKGGVQFLDSFIATLPGSAYVEPPAWHHGERPRLNRSENHEC</sequence>
<dbReference type="AlphaFoldDB" id="A0A7X6HH01"/>
<evidence type="ECO:0000313" key="2">
    <source>
        <dbReference type="EMBL" id="NKX56205.1"/>
    </source>
</evidence>
<reference evidence="2 3" key="1">
    <citation type="submission" date="2020-04" db="EMBL/GenBank/DDBJ databases">
        <title>Arthrobacter sp. nov.</title>
        <authorList>
            <person name="Liu S."/>
        </authorList>
    </citation>
    <scope>NUCLEOTIDE SEQUENCE [LARGE SCALE GENOMIC DNA]</scope>
    <source>
        <strain evidence="2 3">E918</strain>
    </source>
</reference>
<name>A0A7X6HH01_9MICC</name>
<organism evidence="2 3">
    <name type="scientific">Arthrobacter mobilis</name>
    <dbReference type="NCBI Taxonomy" id="2724944"/>
    <lineage>
        <taxon>Bacteria</taxon>
        <taxon>Bacillati</taxon>
        <taxon>Actinomycetota</taxon>
        <taxon>Actinomycetes</taxon>
        <taxon>Micrococcales</taxon>
        <taxon>Micrococcaceae</taxon>
        <taxon>Arthrobacter</taxon>
    </lineage>
</organism>
<dbReference type="RefSeq" id="WP_168488303.1">
    <property type="nucleotide sequence ID" value="NZ_JAAZSQ010000020.1"/>
</dbReference>
<protein>
    <submittedName>
        <fullName evidence="2">Uncharacterized protein</fullName>
    </submittedName>
</protein>
<gene>
    <name evidence="2" type="ORF">HGG74_17050</name>
</gene>
<proteinExistence type="predicted"/>
<dbReference type="Proteomes" id="UP000544090">
    <property type="component" value="Unassembled WGS sequence"/>
</dbReference>
<keyword evidence="3" id="KW-1185">Reference proteome</keyword>
<evidence type="ECO:0000256" key="1">
    <source>
        <dbReference type="SAM" id="MobiDB-lite"/>
    </source>
</evidence>
<dbReference type="EMBL" id="JAAZSQ010000020">
    <property type="protein sequence ID" value="NKX56205.1"/>
    <property type="molecule type" value="Genomic_DNA"/>
</dbReference>
<feature type="region of interest" description="Disordered" evidence="1">
    <location>
        <begin position="33"/>
        <end position="52"/>
    </location>
</feature>
<comment type="caution">
    <text evidence="2">The sequence shown here is derived from an EMBL/GenBank/DDBJ whole genome shotgun (WGS) entry which is preliminary data.</text>
</comment>
<evidence type="ECO:0000313" key="3">
    <source>
        <dbReference type="Proteomes" id="UP000544090"/>
    </source>
</evidence>
<feature type="compositionally biased region" description="Basic and acidic residues" evidence="1">
    <location>
        <begin position="35"/>
        <end position="52"/>
    </location>
</feature>
<accession>A0A7X6HH01</accession>